<feature type="transmembrane region" description="Helical" evidence="8">
    <location>
        <begin position="417"/>
        <end position="440"/>
    </location>
</feature>
<name>A0A2T4JN61_9RHOB</name>
<evidence type="ECO:0000256" key="5">
    <source>
        <dbReference type="ARBA" id="ARBA00022989"/>
    </source>
</evidence>
<evidence type="ECO:0000313" key="9">
    <source>
        <dbReference type="EMBL" id="PTE19326.1"/>
    </source>
</evidence>
<feature type="transmembrane region" description="Helical" evidence="8">
    <location>
        <begin position="356"/>
        <end position="383"/>
    </location>
</feature>
<reference evidence="9 10" key="1">
    <citation type="submission" date="2018-03" db="EMBL/GenBank/DDBJ databases">
        <title>Rhodobacter veldkampii.</title>
        <authorList>
            <person name="Meyer T.E."/>
            <person name="Miller S."/>
            <person name="Lodha T."/>
            <person name="Gandham S."/>
            <person name="Chintalapati S."/>
            <person name="Chintalapati V.R."/>
        </authorList>
    </citation>
    <scope>NUCLEOTIDE SEQUENCE [LARGE SCALE GENOMIC DNA]</scope>
    <source>
        <strain evidence="9 10">DSM 11550</strain>
    </source>
</reference>
<feature type="transmembrane region" description="Helical" evidence="8">
    <location>
        <begin position="480"/>
        <end position="499"/>
    </location>
</feature>
<sequence>MRGLADIPLFVVLIGMGAVAMFLPAAHALAVDQHAIARPFFYGGTLFLILAVLLALATMANRPSNLARDQLLTMLGAFTLLPLMLAVPFNEAVPDTGLFNAWWEMVSSMTTTGASLYDPARLAPSLHLWRATVGWLGGFFILVMAVAVLAPMRLGGFEVFFSGGAAGGALPEVAVGGARAVLPGSRILRAAGVIFPAYAGLTFALWVALLIAGDPALVGLCHAMSTLSTSGISPVGGPGAAPSGILGEVLIVMFLLPALSRRFWPGGGELRASDRLLTDPELQLGIGLVLVVPALLFLRHWLGALEVSSRPDLALLATSLWGGVFTVASFLTSTGFESAGWTEARNWSGLEAPGLILAGLAITGGGVATTAGGVKLLRVYALLMLGQREMERLIHPSSLGGGGPVARRLRREGAYMAWIFFMLFAMSIAVVVMGVSLAGVGFEQATVLSIAALSNTGPLAGVAGLAPLPWAALESDAKAVLAGAMVLGRLETLAIIALLNPEFWRL</sequence>
<feature type="transmembrane region" description="Helical" evidence="8">
    <location>
        <begin position="71"/>
        <end position="89"/>
    </location>
</feature>
<evidence type="ECO:0000256" key="1">
    <source>
        <dbReference type="ARBA" id="ARBA00004651"/>
    </source>
</evidence>
<gene>
    <name evidence="9" type="ORF">C5F46_00835</name>
</gene>
<dbReference type="GO" id="GO:0008324">
    <property type="term" value="F:monoatomic cation transmembrane transporter activity"/>
    <property type="evidence" value="ECO:0007669"/>
    <property type="project" value="InterPro"/>
</dbReference>
<protein>
    <submittedName>
        <fullName evidence="9">Potassium transporter TrkH</fullName>
    </submittedName>
</protein>
<organism evidence="9 10">
    <name type="scientific">Phaeovulum veldkampii DSM 11550</name>
    <dbReference type="NCBI Taxonomy" id="1185920"/>
    <lineage>
        <taxon>Bacteria</taxon>
        <taxon>Pseudomonadati</taxon>
        <taxon>Pseudomonadota</taxon>
        <taxon>Alphaproteobacteria</taxon>
        <taxon>Rhodobacterales</taxon>
        <taxon>Paracoccaceae</taxon>
        <taxon>Phaeovulum</taxon>
    </lineage>
</organism>
<feature type="transmembrane region" description="Helical" evidence="8">
    <location>
        <begin position="284"/>
        <end position="302"/>
    </location>
</feature>
<keyword evidence="2" id="KW-0813">Transport</keyword>
<accession>A0A2T4JN61</accession>
<dbReference type="GO" id="GO:0030001">
    <property type="term" value="P:metal ion transport"/>
    <property type="evidence" value="ECO:0007669"/>
    <property type="project" value="UniProtKB-ARBA"/>
</dbReference>
<evidence type="ECO:0000256" key="6">
    <source>
        <dbReference type="ARBA" id="ARBA00023065"/>
    </source>
</evidence>
<keyword evidence="7 8" id="KW-0472">Membrane</keyword>
<dbReference type="PANTHER" id="PTHR32024:SF3">
    <property type="entry name" value="TRK SYSTEM POTASSIUM UPTAKE PROTEIN"/>
    <property type="match status" value="1"/>
</dbReference>
<feature type="transmembrane region" description="Helical" evidence="8">
    <location>
        <begin position="40"/>
        <end position="59"/>
    </location>
</feature>
<keyword evidence="3" id="KW-1003">Cell membrane</keyword>
<feature type="transmembrane region" description="Helical" evidence="8">
    <location>
        <begin position="128"/>
        <end position="150"/>
    </location>
</feature>
<dbReference type="PANTHER" id="PTHR32024">
    <property type="entry name" value="TRK SYSTEM POTASSIUM UPTAKE PROTEIN TRKG-RELATED"/>
    <property type="match status" value="1"/>
</dbReference>
<dbReference type="Proteomes" id="UP000241899">
    <property type="component" value="Unassembled WGS sequence"/>
</dbReference>
<feature type="transmembrane region" description="Helical" evidence="8">
    <location>
        <begin position="187"/>
        <end position="209"/>
    </location>
</feature>
<evidence type="ECO:0000313" key="10">
    <source>
        <dbReference type="Proteomes" id="UP000241899"/>
    </source>
</evidence>
<dbReference type="EMBL" id="PZKF01000001">
    <property type="protein sequence ID" value="PTE19326.1"/>
    <property type="molecule type" value="Genomic_DNA"/>
</dbReference>
<keyword evidence="10" id="KW-1185">Reference proteome</keyword>
<feature type="transmembrane region" description="Helical" evidence="8">
    <location>
        <begin position="446"/>
        <end position="468"/>
    </location>
</feature>
<evidence type="ECO:0000256" key="3">
    <source>
        <dbReference type="ARBA" id="ARBA00022475"/>
    </source>
</evidence>
<dbReference type="InterPro" id="IPR003445">
    <property type="entry name" value="Cat_transpt"/>
</dbReference>
<keyword evidence="4 8" id="KW-0812">Transmembrane</keyword>
<dbReference type="Pfam" id="PF02386">
    <property type="entry name" value="TrkH"/>
    <property type="match status" value="1"/>
</dbReference>
<feature type="transmembrane region" description="Helical" evidence="8">
    <location>
        <begin position="7"/>
        <end position="28"/>
    </location>
</feature>
<keyword evidence="5 8" id="KW-1133">Transmembrane helix</keyword>
<evidence type="ECO:0000256" key="4">
    <source>
        <dbReference type="ARBA" id="ARBA00022692"/>
    </source>
</evidence>
<dbReference type="RefSeq" id="WP_107323455.1">
    <property type="nucleotide sequence ID" value="NZ_NHSP01000017.1"/>
</dbReference>
<comment type="subcellular location">
    <subcellularLocation>
        <location evidence="1">Cell membrane</location>
        <topology evidence="1">Multi-pass membrane protein</topology>
    </subcellularLocation>
</comment>
<keyword evidence="6" id="KW-0406">Ion transport</keyword>
<feature type="transmembrane region" description="Helical" evidence="8">
    <location>
        <begin position="245"/>
        <end position="264"/>
    </location>
</feature>
<evidence type="ECO:0000256" key="2">
    <source>
        <dbReference type="ARBA" id="ARBA00022448"/>
    </source>
</evidence>
<evidence type="ECO:0000256" key="7">
    <source>
        <dbReference type="ARBA" id="ARBA00023136"/>
    </source>
</evidence>
<proteinExistence type="predicted"/>
<dbReference type="OrthoDB" id="7818483at2"/>
<evidence type="ECO:0000256" key="8">
    <source>
        <dbReference type="SAM" id="Phobius"/>
    </source>
</evidence>
<comment type="caution">
    <text evidence="9">The sequence shown here is derived from an EMBL/GenBank/DDBJ whole genome shotgun (WGS) entry which is preliminary data.</text>
</comment>
<dbReference type="GO" id="GO:0005886">
    <property type="term" value="C:plasma membrane"/>
    <property type="evidence" value="ECO:0007669"/>
    <property type="project" value="UniProtKB-SubCell"/>
</dbReference>
<dbReference type="AlphaFoldDB" id="A0A2T4JN61"/>
<feature type="transmembrane region" description="Helical" evidence="8">
    <location>
        <begin position="314"/>
        <end position="336"/>
    </location>
</feature>